<keyword evidence="2" id="KW-1185">Reference proteome</keyword>
<reference evidence="1 2" key="1">
    <citation type="submission" date="2020-02" db="EMBL/GenBank/DDBJ databases">
        <title>Draft genome sequence of Haematococcus lacustris strain NIES-144.</title>
        <authorList>
            <person name="Morimoto D."/>
            <person name="Nakagawa S."/>
            <person name="Yoshida T."/>
            <person name="Sawayama S."/>
        </authorList>
    </citation>
    <scope>NUCLEOTIDE SEQUENCE [LARGE SCALE GENOMIC DNA]</scope>
    <source>
        <strain evidence="1 2">NIES-144</strain>
    </source>
</reference>
<accession>A0A699ZXR9</accession>
<evidence type="ECO:0000313" key="2">
    <source>
        <dbReference type="Proteomes" id="UP000485058"/>
    </source>
</evidence>
<sequence length="78" mass="8741">MYNEQSRALDQQDSSFSPGITLHSLTELRLSGCLVLDPCTLSALQIFHKERHASQMGLGQPKEGFSLFTLLQRCVTQM</sequence>
<dbReference type="Gene3D" id="6.10.140.80">
    <property type="match status" value="1"/>
</dbReference>
<organism evidence="1 2">
    <name type="scientific">Haematococcus lacustris</name>
    <name type="common">Green alga</name>
    <name type="synonym">Haematococcus pluvialis</name>
    <dbReference type="NCBI Taxonomy" id="44745"/>
    <lineage>
        <taxon>Eukaryota</taxon>
        <taxon>Viridiplantae</taxon>
        <taxon>Chlorophyta</taxon>
        <taxon>core chlorophytes</taxon>
        <taxon>Chlorophyceae</taxon>
        <taxon>CS clade</taxon>
        <taxon>Chlamydomonadales</taxon>
        <taxon>Haematococcaceae</taxon>
        <taxon>Haematococcus</taxon>
    </lineage>
</organism>
<name>A0A699ZXR9_HAELA</name>
<evidence type="ECO:0000313" key="1">
    <source>
        <dbReference type="EMBL" id="GFH27453.1"/>
    </source>
</evidence>
<protein>
    <submittedName>
        <fullName evidence="1">DNA_MISMATCH_REPAIR_2 domain-containing protein</fullName>
    </submittedName>
</protein>
<gene>
    <name evidence="1" type="ORF">HaLaN_25774</name>
</gene>
<dbReference type="Proteomes" id="UP000485058">
    <property type="component" value="Unassembled WGS sequence"/>
</dbReference>
<dbReference type="AlphaFoldDB" id="A0A699ZXR9"/>
<comment type="caution">
    <text evidence="1">The sequence shown here is derived from an EMBL/GenBank/DDBJ whole genome shotgun (WGS) entry which is preliminary data.</text>
</comment>
<dbReference type="EMBL" id="BLLF01003481">
    <property type="protein sequence ID" value="GFH27453.1"/>
    <property type="molecule type" value="Genomic_DNA"/>
</dbReference>
<proteinExistence type="predicted"/>